<accession>A0A9W9KWQ9</accession>
<gene>
    <name evidence="1" type="ORF">N7515_008814</name>
</gene>
<evidence type="ECO:0000313" key="2">
    <source>
        <dbReference type="Proteomes" id="UP001149079"/>
    </source>
</evidence>
<name>A0A9W9KWQ9_9EURO</name>
<dbReference type="EMBL" id="JAPQKL010000006">
    <property type="protein sequence ID" value="KAJ5124989.1"/>
    <property type="molecule type" value="Genomic_DNA"/>
</dbReference>
<protein>
    <submittedName>
        <fullName evidence="1">Uncharacterized protein</fullName>
    </submittedName>
</protein>
<dbReference type="AlphaFoldDB" id="A0A9W9KWQ9"/>
<evidence type="ECO:0000313" key="1">
    <source>
        <dbReference type="EMBL" id="KAJ5124989.1"/>
    </source>
</evidence>
<organism evidence="1 2">
    <name type="scientific">Penicillium bovifimosum</name>
    <dbReference type="NCBI Taxonomy" id="126998"/>
    <lineage>
        <taxon>Eukaryota</taxon>
        <taxon>Fungi</taxon>
        <taxon>Dikarya</taxon>
        <taxon>Ascomycota</taxon>
        <taxon>Pezizomycotina</taxon>
        <taxon>Eurotiomycetes</taxon>
        <taxon>Eurotiomycetidae</taxon>
        <taxon>Eurotiales</taxon>
        <taxon>Aspergillaceae</taxon>
        <taxon>Penicillium</taxon>
    </lineage>
</organism>
<proteinExistence type="predicted"/>
<reference evidence="1" key="1">
    <citation type="submission" date="2022-11" db="EMBL/GenBank/DDBJ databases">
        <authorList>
            <person name="Petersen C."/>
        </authorList>
    </citation>
    <scope>NUCLEOTIDE SEQUENCE</scope>
    <source>
        <strain evidence="1">IBT 22155</strain>
    </source>
</reference>
<dbReference type="Proteomes" id="UP001149079">
    <property type="component" value="Unassembled WGS sequence"/>
</dbReference>
<dbReference type="RefSeq" id="XP_056519388.1">
    <property type="nucleotide sequence ID" value="XM_056669558.1"/>
</dbReference>
<comment type="caution">
    <text evidence="1">The sequence shown here is derived from an EMBL/GenBank/DDBJ whole genome shotgun (WGS) entry which is preliminary data.</text>
</comment>
<sequence length="103" mass="11665">MVKAYLIKALRPRGSRASCAPEILNLGRTPPKTHVAHQKLNLEVRLTQWVSTILFGLRFYWMRINRTQLVGGFCLGVSEGLTHWCCSALRRAVSARLSHVTFT</sequence>
<dbReference type="GeneID" id="81408728"/>
<keyword evidence="2" id="KW-1185">Reference proteome</keyword>
<reference evidence="1" key="2">
    <citation type="journal article" date="2023" name="IMA Fungus">
        <title>Comparative genomic study of the Penicillium genus elucidates a diverse pangenome and 15 lateral gene transfer events.</title>
        <authorList>
            <person name="Petersen C."/>
            <person name="Sorensen T."/>
            <person name="Nielsen M.R."/>
            <person name="Sondergaard T.E."/>
            <person name="Sorensen J.L."/>
            <person name="Fitzpatrick D.A."/>
            <person name="Frisvad J.C."/>
            <person name="Nielsen K.L."/>
        </authorList>
    </citation>
    <scope>NUCLEOTIDE SEQUENCE</scope>
    <source>
        <strain evidence="1">IBT 22155</strain>
    </source>
</reference>